<feature type="region of interest" description="Disordered" evidence="9">
    <location>
        <begin position="1"/>
        <end position="64"/>
    </location>
</feature>
<dbReference type="PANTHER" id="PTHR13563:SF13">
    <property type="entry name" value="TRNA METHYLTRANSFERASE 10 HOMOLOG A"/>
    <property type="match status" value="1"/>
</dbReference>
<feature type="compositionally biased region" description="Polar residues" evidence="9">
    <location>
        <begin position="1"/>
        <end position="10"/>
    </location>
</feature>
<dbReference type="GO" id="GO:0000049">
    <property type="term" value="F:tRNA binding"/>
    <property type="evidence" value="ECO:0007669"/>
    <property type="project" value="TreeGrafter"/>
</dbReference>
<dbReference type="GO" id="GO:0002939">
    <property type="term" value="P:tRNA N1-guanine methylation"/>
    <property type="evidence" value="ECO:0007669"/>
    <property type="project" value="TreeGrafter"/>
</dbReference>
<dbReference type="GO" id="GO:0052905">
    <property type="term" value="F:tRNA (guanosine(9)-N1)-methyltransferase activity"/>
    <property type="evidence" value="ECO:0007669"/>
    <property type="project" value="UniProtKB-EC"/>
</dbReference>
<feature type="compositionally biased region" description="Basic and acidic residues" evidence="9">
    <location>
        <begin position="21"/>
        <end position="37"/>
    </location>
</feature>
<dbReference type="InterPro" id="IPR007356">
    <property type="entry name" value="tRNA_m1G_MeTrfase_euk"/>
</dbReference>
<dbReference type="Proteomes" id="UP001201163">
    <property type="component" value="Unassembled WGS sequence"/>
</dbReference>
<feature type="region of interest" description="Disordered" evidence="9">
    <location>
        <begin position="288"/>
        <end position="314"/>
    </location>
</feature>
<evidence type="ECO:0000256" key="5">
    <source>
        <dbReference type="ARBA" id="ARBA00022691"/>
    </source>
</evidence>
<dbReference type="InterPro" id="IPR028564">
    <property type="entry name" value="MT_TRM10-typ"/>
</dbReference>
<evidence type="ECO:0000256" key="8">
    <source>
        <dbReference type="ARBA" id="ARBA00048434"/>
    </source>
</evidence>
<evidence type="ECO:0000256" key="9">
    <source>
        <dbReference type="SAM" id="MobiDB-lite"/>
    </source>
</evidence>
<evidence type="ECO:0000256" key="7">
    <source>
        <dbReference type="ARBA" id="ARBA00032166"/>
    </source>
</evidence>
<evidence type="ECO:0000256" key="1">
    <source>
        <dbReference type="ARBA" id="ARBA00012797"/>
    </source>
</evidence>
<dbReference type="Gene3D" id="3.40.1280.30">
    <property type="match status" value="1"/>
</dbReference>
<evidence type="ECO:0000256" key="6">
    <source>
        <dbReference type="ARBA" id="ARBA00031792"/>
    </source>
</evidence>
<dbReference type="PROSITE" id="PS51675">
    <property type="entry name" value="SAM_MT_TRM10"/>
    <property type="match status" value="1"/>
</dbReference>
<dbReference type="EMBL" id="JAKELL010000004">
    <property type="protein sequence ID" value="KAH8999155.1"/>
    <property type="molecule type" value="Genomic_DNA"/>
</dbReference>
<protein>
    <recommendedName>
        <fullName evidence="2">tRNA (guanine(9)-N1)-methyltransferase</fullName>
        <ecNumber evidence="1">2.1.1.221</ecNumber>
    </recommendedName>
    <alternativeName>
        <fullName evidence="7">tRNA methyltransferase 10</fullName>
    </alternativeName>
    <alternativeName>
        <fullName evidence="6">tRNA(m1G9)-methyltransferase</fullName>
    </alternativeName>
</protein>
<organism evidence="11 12">
    <name type="scientific">Lactarius akahatsu</name>
    <dbReference type="NCBI Taxonomy" id="416441"/>
    <lineage>
        <taxon>Eukaryota</taxon>
        <taxon>Fungi</taxon>
        <taxon>Dikarya</taxon>
        <taxon>Basidiomycota</taxon>
        <taxon>Agaricomycotina</taxon>
        <taxon>Agaricomycetes</taxon>
        <taxon>Russulales</taxon>
        <taxon>Russulaceae</taxon>
        <taxon>Lactarius</taxon>
    </lineage>
</organism>
<keyword evidence="5" id="KW-0949">S-adenosyl-L-methionine</keyword>
<dbReference type="EC" id="2.1.1.221" evidence="1"/>
<evidence type="ECO:0000259" key="10">
    <source>
        <dbReference type="PROSITE" id="PS51675"/>
    </source>
</evidence>
<reference evidence="11" key="1">
    <citation type="submission" date="2022-01" db="EMBL/GenBank/DDBJ databases">
        <title>Comparative genomics reveals a dynamic genome evolution in the ectomycorrhizal milk-cap (Lactarius) mushrooms.</title>
        <authorList>
            <consortium name="DOE Joint Genome Institute"/>
            <person name="Lebreton A."/>
            <person name="Tang N."/>
            <person name="Kuo A."/>
            <person name="LaButti K."/>
            <person name="Drula E."/>
            <person name="Barry K."/>
            <person name="Clum A."/>
            <person name="Lipzen A."/>
            <person name="Mousain D."/>
            <person name="Ng V."/>
            <person name="Wang R."/>
            <person name="Wang X."/>
            <person name="Dai Y."/>
            <person name="Henrissat B."/>
            <person name="Grigoriev I.V."/>
            <person name="Guerin-Laguette A."/>
            <person name="Yu F."/>
            <person name="Martin F.M."/>
        </authorList>
    </citation>
    <scope>NUCLEOTIDE SEQUENCE</scope>
    <source>
        <strain evidence="11">QP</strain>
    </source>
</reference>
<evidence type="ECO:0000313" key="12">
    <source>
        <dbReference type="Proteomes" id="UP001201163"/>
    </source>
</evidence>
<dbReference type="CDD" id="cd18089">
    <property type="entry name" value="SPOUT_Trm10-like"/>
    <property type="match status" value="1"/>
</dbReference>
<gene>
    <name evidence="11" type="ORF">EDB92DRAFT_1790280</name>
</gene>
<evidence type="ECO:0000256" key="3">
    <source>
        <dbReference type="ARBA" id="ARBA00022603"/>
    </source>
</evidence>
<proteinExistence type="predicted"/>
<accession>A0AAD4LN97</accession>
<keyword evidence="12" id="KW-1185">Reference proteome</keyword>
<evidence type="ECO:0000313" key="11">
    <source>
        <dbReference type="EMBL" id="KAH8999155.1"/>
    </source>
</evidence>
<evidence type="ECO:0000256" key="2">
    <source>
        <dbReference type="ARBA" id="ARBA00020451"/>
    </source>
</evidence>
<dbReference type="GO" id="GO:0005634">
    <property type="term" value="C:nucleus"/>
    <property type="evidence" value="ECO:0007669"/>
    <property type="project" value="TreeGrafter"/>
</dbReference>
<dbReference type="AlphaFoldDB" id="A0AAD4LN97"/>
<dbReference type="PANTHER" id="PTHR13563">
    <property type="entry name" value="TRNA (GUANINE-9-) METHYLTRANSFERASE"/>
    <property type="match status" value="1"/>
</dbReference>
<evidence type="ECO:0000256" key="4">
    <source>
        <dbReference type="ARBA" id="ARBA00022679"/>
    </source>
</evidence>
<feature type="domain" description="SAM-dependent MTase TRM10-type" evidence="10">
    <location>
        <begin position="60"/>
        <end position="287"/>
    </location>
</feature>
<comment type="catalytic activity">
    <reaction evidence="8">
        <text>guanosine(9) in tRNA + S-adenosyl-L-methionine = N(1)-methylguanosine(9) in tRNA + S-adenosyl-L-homocysteine + H(+)</text>
        <dbReference type="Rhea" id="RHEA:43156"/>
        <dbReference type="Rhea" id="RHEA-COMP:10367"/>
        <dbReference type="Rhea" id="RHEA-COMP:10368"/>
        <dbReference type="ChEBI" id="CHEBI:15378"/>
        <dbReference type="ChEBI" id="CHEBI:57856"/>
        <dbReference type="ChEBI" id="CHEBI:59789"/>
        <dbReference type="ChEBI" id="CHEBI:73542"/>
        <dbReference type="ChEBI" id="CHEBI:74269"/>
        <dbReference type="EC" id="2.1.1.221"/>
    </reaction>
</comment>
<sequence length="314" mass="35977">MPSGDTTNTSKKARKRALKMARLEERKLERRARERAAKKEKKRKRAEKIAAGEQVSEDERSRKRANVHGIKNPFAARVVLDLGFDDRMNDKEITSLCSQLAYVYSTNRRSPNPFRSLLFTSLHGRTLSRLEKLNDAGYKRWVGTEWWLESYDKLWTRDSTEAVPRDGEEAECEDSKSDEQLPIPVSRDRVVYLTADSSEVLEELKEGETYIIGGICDHNRYKNLCLDKARESGVRAAQLPIGRFLSHLPTRKVLTVNQVFEVLVKWVETRDWELSLYAVIPKRKFQEGSAHEGSTNEKSIDSTAEVGSQGEPIF</sequence>
<keyword evidence="3" id="KW-0489">Methyltransferase</keyword>
<feature type="compositionally biased region" description="Basic and acidic residues" evidence="9">
    <location>
        <begin position="288"/>
        <end position="300"/>
    </location>
</feature>
<comment type="caution">
    <text evidence="11">The sequence shown here is derived from an EMBL/GenBank/DDBJ whole genome shotgun (WGS) entry which is preliminary data.</text>
</comment>
<dbReference type="InterPro" id="IPR038459">
    <property type="entry name" value="MT_TRM10-typ_sf"/>
</dbReference>
<keyword evidence="4" id="KW-0808">Transferase</keyword>
<name>A0AAD4LN97_9AGAM</name>